<dbReference type="InterPro" id="IPR039421">
    <property type="entry name" value="Type_1_exporter"/>
</dbReference>
<keyword evidence="2" id="KW-0813">Transport</keyword>
<evidence type="ECO:0000256" key="1">
    <source>
        <dbReference type="ARBA" id="ARBA00004429"/>
    </source>
</evidence>
<keyword evidence="6" id="KW-0547">Nucleotide-binding</keyword>
<feature type="region of interest" description="Disordered" evidence="11">
    <location>
        <begin position="602"/>
        <end position="631"/>
    </location>
</feature>
<keyword evidence="16" id="KW-1185">Reference proteome</keyword>
<evidence type="ECO:0000256" key="5">
    <source>
        <dbReference type="ARBA" id="ARBA00022692"/>
    </source>
</evidence>
<evidence type="ECO:0000259" key="14">
    <source>
        <dbReference type="PROSITE" id="PS50929"/>
    </source>
</evidence>
<keyword evidence="3" id="KW-1003">Cell membrane</keyword>
<feature type="transmembrane region" description="Helical" evidence="12">
    <location>
        <begin position="45"/>
        <end position="69"/>
    </location>
</feature>
<dbReference type="InterPro" id="IPR027417">
    <property type="entry name" value="P-loop_NTPase"/>
</dbReference>
<dbReference type="Pfam" id="PF00664">
    <property type="entry name" value="ABC_membrane"/>
    <property type="match status" value="1"/>
</dbReference>
<dbReference type="SUPFAM" id="SSF52540">
    <property type="entry name" value="P-loop containing nucleoside triphosphate hydrolases"/>
    <property type="match status" value="1"/>
</dbReference>
<feature type="compositionally biased region" description="Acidic residues" evidence="11">
    <location>
        <begin position="611"/>
        <end position="620"/>
    </location>
</feature>
<keyword evidence="8 12" id="KW-1133">Transmembrane helix</keyword>
<dbReference type="GO" id="GO:0016887">
    <property type="term" value="F:ATP hydrolysis activity"/>
    <property type="evidence" value="ECO:0007669"/>
    <property type="project" value="InterPro"/>
</dbReference>
<sequence length="660" mass="72287">MAQTVTAGQTQQVQELERVQQRSQRPRHLIRTLLGSLREYRKASLLGPMFVVVEGALEILIPSLMALLIDEGITAGSMPTIWRFGLILLACSAVSLISGYMSGRYAAIASAGFAKNIRADLFEKVQSFSFSNIDRFSTGSIITRLTTDVTNLQNAYQMVVRLGVRAPVMIVVSWIFTFRISTEVSLVFLATIPILAVVAIGLVFVVHPIFERVFHTYDRLNNVVDENIQGIRVVKSYNRESHEMGKFGRISQLIFKDFNLAEKILSFSMPAMQLCMYVLMILISWIGAQQIVASGNNAALGLTTGDLTALVTYAMQILMSIMMLTMVFVMVIISQASAERISEVINEESTVRDPGQPVGAVADGSIDFDHVMFRYSSVSEKPVLNDISLTIASGQTVGIVGGTGSSKSSLVQLIPRLYDVTGGSLKVGGRDVREYSLEALRDQVAMVLQKNVLFSGTIAQNLRWGNPNATDEELIHACQLAQADGFINEFPDKYDTYIEQGGSNVSGGQRQRLCIARALLKRPKILILDDSTSAVDTKTDQLIRKAMHSEIPDTTKIIIAQRVASVQESDLIVVLEDGEILATGTHDELLESCEEYRSIYESQTRNRAAESDDPAEEADQESAIAQPGIQVPTLQVPTINQFATVESTTGQPAAKEGGAR</sequence>
<evidence type="ECO:0000256" key="11">
    <source>
        <dbReference type="SAM" id="MobiDB-lite"/>
    </source>
</evidence>
<comment type="subcellular location">
    <subcellularLocation>
        <location evidence="1">Cell inner membrane</location>
        <topology evidence="1">Multi-pass membrane protein</topology>
    </subcellularLocation>
</comment>
<dbReference type="GO" id="GO:0005524">
    <property type="term" value="F:ATP binding"/>
    <property type="evidence" value="ECO:0007669"/>
    <property type="project" value="UniProtKB-KW"/>
</dbReference>
<keyword evidence="9 12" id="KW-0472">Membrane</keyword>
<dbReference type="EMBL" id="JGZR01000016">
    <property type="protein sequence ID" value="KFI99060.1"/>
    <property type="molecule type" value="Genomic_DNA"/>
</dbReference>
<dbReference type="SMART" id="SM00382">
    <property type="entry name" value="AAA"/>
    <property type="match status" value="1"/>
</dbReference>
<comment type="similarity">
    <text evidence="10">Belongs to the ABC transporter superfamily. Siderophore-Fe(3+) uptake transporter (SIUT) (TC 3.A.1.21) family.</text>
</comment>
<organism evidence="15 16">
    <name type="scientific">Bifidobacterium subtile</name>
    <dbReference type="NCBI Taxonomy" id="77635"/>
    <lineage>
        <taxon>Bacteria</taxon>
        <taxon>Bacillati</taxon>
        <taxon>Actinomycetota</taxon>
        <taxon>Actinomycetes</taxon>
        <taxon>Bifidobacteriales</taxon>
        <taxon>Bifidobacteriaceae</taxon>
        <taxon>Bifidobacterium</taxon>
    </lineage>
</organism>
<dbReference type="PANTHER" id="PTHR43394">
    <property type="entry name" value="ATP-DEPENDENT PERMEASE MDL1, MITOCHONDRIAL"/>
    <property type="match status" value="1"/>
</dbReference>
<dbReference type="Proteomes" id="UP000029055">
    <property type="component" value="Unassembled WGS sequence"/>
</dbReference>
<dbReference type="CDD" id="cd18548">
    <property type="entry name" value="ABC_6TM_Tm287_like"/>
    <property type="match status" value="1"/>
</dbReference>
<name>A0A087DU60_9BIFI</name>
<feature type="transmembrane region" description="Helical" evidence="12">
    <location>
        <begin position="186"/>
        <end position="210"/>
    </location>
</feature>
<evidence type="ECO:0000256" key="10">
    <source>
        <dbReference type="ARBA" id="ARBA00023455"/>
    </source>
</evidence>
<feature type="domain" description="ABC transmembrane type-1" evidence="14">
    <location>
        <begin position="45"/>
        <end position="331"/>
    </location>
</feature>
<dbReference type="InterPro" id="IPR003439">
    <property type="entry name" value="ABC_transporter-like_ATP-bd"/>
</dbReference>
<evidence type="ECO:0000313" key="16">
    <source>
        <dbReference type="Proteomes" id="UP000029055"/>
    </source>
</evidence>
<dbReference type="GO" id="GO:0015421">
    <property type="term" value="F:ABC-type oligopeptide transporter activity"/>
    <property type="evidence" value="ECO:0007669"/>
    <property type="project" value="TreeGrafter"/>
</dbReference>
<dbReference type="PROSITE" id="PS00211">
    <property type="entry name" value="ABC_TRANSPORTER_1"/>
    <property type="match status" value="1"/>
</dbReference>
<dbReference type="PROSITE" id="PS50929">
    <property type="entry name" value="ABC_TM1F"/>
    <property type="match status" value="1"/>
</dbReference>
<dbReference type="GO" id="GO:0005886">
    <property type="term" value="C:plasma membrane"/>
    <property type="evidence" value="ECO:0007669"/>
    <property type="project" value="UniProtKB-SubCell"/>
</dbReference>
<proteinExistence type="inferred from homology"/>
<dbReference type="InterPro" id="IPR017871">
    <property type="entry name" value="ABC_transporter-like_CS"/>
</dbReference>
<reference evidence="15 16" key="1">
    <citation type="submission" date="2014-03" db="EMBL/GenBank/DDBJ databases">
        <title>Genomics of Bifidobacteria.</title>
        <authorList>
            <person name="Ventura M."/>
            <person name="Milani C."/>
            <person name="Lugli G.A."/>
        </authorList>
    </citation>
    <scope>NUCLEOTIDE SEQUENCE [LARGE SCALE GENOMIC DNA]</scope>
    <source>
        <strain evidence="15 16">LMG 11597</strain>
    </source>
</reference>
<dbReference type="InterPro" id="IPR011527">
    <property type="entry name" value="ABC1_TM_dom"/>
</dbReference>
<keyword evidence="4" id="KW-0997">Cell inner membrane</keyword>
<evidence type="ECO:0000256" key="8">
    <source>
        <dbReference type="ARBA" id="ARBA00022989"/>
    </source>
</evidence>
<evidence type="ECO:0000256" key="9">
    <source>
        <dbReference type="ARBA" id="ARBA00023136"/>
    </source>
</evidence>
<keyword evidence="7" id="KW-0067">ATP-binding</keyword>
<accession>A0A087DU60</accession>
<evidence type="ECO:0000256" key="12">
    <source>
        <dbReference type="SAM" id="Phobius"/>
    </source>
</evidence>
<evidence type="ECO:0000256" key="7">
    <source>
        <dbReference type="ARBA" id="ARBA00022840"/>
    </source>
</evidence>
<feature type="transmembrane region" description="Helical" evidence="12">
    <location>
        <begin position="162"/>
        <end position="180"/>
    </location>
</feature>
<feature type="domain" description="ABC transporter" evidence="13">
    <location>
        <begin position="366"/>
        <end position="602"/>
    </location>
</feature>
<dbReference type="PROSITE" id="PS50893">
    <property type="entry name" value="ABC_TRANSPORTER_2"/>
    <property type="match status" value="1"/>
</dbReference>
<evidence type="ECO:0000256" key="4">
    <source>
        <dbReference type="ARBA" id="ARBA00022519"/>
    </source>
</evidence>
<feature type="transmembrane region" description="Helical" evidence="12">
    <location>
        <begin position="274"/>
        <end position="293"/>
    </location>
</feature>
<dbReference type="InterPro" id="IPR036640">
    <property type="entry name" value="ABC1_TM_sf"/>
</dbReference>
<evidence type="ECO:0000256" key="3">
    <source>
        <dbReference type="ARBA" id="ARBA00022475"/>
    </source>
</evidence>
<keyword evidence="5 12" id="KW-0812">Transmembrane</keyword>
<dbReference type="PANTHER" id="PTHR43394:SF1">
    <property type="entry name" value="ATP-BINDING CASSETTE SUB-FAMILY B MEMBER 10, MITOCHONDRIAL"/>
    <property type="match status" value="1"/>
</dbReference>
<evidence type="ECO:0000256" key="2">
    <source>
        <dbReference type="ARBA" id="ARBA00022448"/>
    </source>
</evidence>
<feature type="transmembrane region" description="Helical" evidence="12">
    <location>
        <begin position="313"/>
        <end position="333"/>
    </location>
</feature>
<dbReference type="InterPro" id="IPR003593">
    <property type="entry name" value="AAA+_ATPase"/>
</dbReference>
<comment type="caution">
    <text evidence="15">The sequence shown here is derived from an EMBL/GenBank/DDBJ whole genome shotgun (WGS) entry which is preliminary data.</text>
</comment>
<dbReference type="EC" id="3.6.3.44" evidence="15"/>
<evidence type="ECO:0000259" key="13">
    <source>
        <dbReference type="PROSITE" id="PS50893"/>
    </source>
</evidence>
<dbReference type="eggNOG" id="COG1132">
    <property type="taxonomic scope" value="Bacteria"/>
</dbReference>
<dbReference type="Gene3D" id="1.20.1560.10">
    <property type="entry name" value="ABC transporter type 1, transmembrane domain"/>
    <property type="match status" value="1"/>
</dbReference>
<evidence type="ECO:0000256" key="6">
    <source>
        <dbReference type="ARBA" id="ARBA00022741"/>
    </source>
</evidence>
<feature type="transmembrane region" description="Helical" evidence="12">
    <location>
        <begin position="81"/>
        <end position="101"/>
    </location>
</feature>
<dbReference type="Pfam" id="PF00005">
    <property type="entry name" value="ABC_tran"/>
    <property type="match status" value="1"/>
</dbReference>
<dbReference type="AlphaFoldDB" id="A0A087DU60"/>
<dbReference type="SUPFAM" id="SSF90123">
    <property type="entry name" value="ABC transporter transmembrane region"/>
    <property type="match status" value="1"/>
</dbReference>
<dbReference type="STRING" id="77635.BISU_2262"/>
<keyword evidence="15" id="KW-0378">Hydrolase</keyword>
<evidence type="ECO:0000313" key="15">
    <source>
        <dbReference type="EMBL" id="KFI99060.1"/>
    </source>
</evidence>
<gene>
    <name evidence="15" type="ORF">BISU_2262</name>
</gene>
<dbReference type="Gene3D" id="3.40.50.300">
    <property type="entry name" value="P-loop containing nucleotide triphosphate hydrolases"/>
    <property type="match status" value="1"/>
</dbReference>
<dbReference type="FunFam" id="3.40.50.300:FF:000221">
    <property type="entry name" value="Multidrug ABC transporter ATP-binding protein"/>
    <property type="match status" value="1"/>
</dbReference>
<protein>
    <submittedName>
        <fullName evidence="15">Multidrug ABC transporter ATPase/permease</fullName>
        <ecNumber evidence="15">3.6.3.44</ecNumber>
    </submittedName>
</protein>